<dbReference type="EMBL" id="CP086719">
    <property type="protein sequence ID" value="WOO84534.1"/>
    <property type="molecule type" value="Genomic_DNA"/>
</dbReference>
<dbReference type="GO" id="GO:0016747">
    <property type="term" value="F:acyltransferase activity, transferring groups other than amino-acyl groups"/>
    <property type="evidence" value="ECO:0007669"/>
    <property type="project" value="InterPro"/>
</dbReference>
<feature type="domain" description="N-acetyltransferase" evidence="1">
    <location>
        <begin position="491"/>
        <end position="635"/>
    </location>
</feature>
<dbReference type="RefSeq" id="XP_062630560.1">
    <property type="nucleotide sequence ID" value="XM_062774577.1"/>
</dbReference>
<accession>A0AAF0YIE9</accession>
<dbReference type="InterPro" id="IPR051531">
    <property type="entry name" value="N-acetyltransferase"/>
</dbReference>
<dbReference type="GeneID" id="87811222"/>
<feature type="domain" description="N-acetyltransferase" evidence="1">
    <location>
        <begin position="32"/>
        <end position="185"/>
    </location>
</feature>
<sequence>MTVPTPAVPLPPVAVQWDGAEPYLTPPTRPELRLTPYRDTAAEVAGLIALNNHPEVGKWSHGRPYPFTEDSARTRLDNNLSKQAAAVAELQENPEAKIATTLFSVIRSDESDYIGDLMARPVDEATGRWAAAYAVHPDFHSRGIGTAAVATVLAWAKSMGAKSFEITIETANPASSRLAQKLGFTRDKLELIDWPEHHGGGQREVATWHHPGHARLATMVSSALSTPGVGPPAPPVHWDDAADEPYLELSVPGYRVTSNRDTPTEEDDLIEISNLPEVSRYAFVRPFPYDRGHARAWIDKSQVTTHDAVAALKADPGAEVDTSPFCAIRDAAGRLVGDVGIWSDSNETRPYARSLGYTLHPKLHRQGIGFAAVGAVIAWARAKLQGVKVLDAGIEEDNTASQALATKLGFTKVLTKTVSWPEDKGGGTREVGRQECTNDVGRSILRAGGDEPLSNGYMTAGVQWDDTTGEPYLDLPGHPGVRITPYHDTPAEEDALIEISNLPEVGRWSYGRPYPDYTRADARERLDELVAPQAATAAALRENPAAVVTTCPFAVVRDDTGAYLGEVYVWPDNEREGFLELSYSLFPRVQGRGLGAAAVRRIVEWAGPALGAHTVEAMVETVNAPSNALMAKLGFYKAEVRAVRWPEEKGGEERECAFWRRDFPAPQMHASIGYYESARQSWQAARRATSAARMRTPAASVADPTTSGGRIPAEILAWGN</sequence>
<gene>
    <name evidence="2" type="ORF">LOC62_06G008052</name>
</gene>
<dbReference type="Proteomes" id="UP000827549">
    <property type="component" value="Chromosome 6"/>
</dbReference>
<dbReference type="SUPFAM" id="SSF55729">
    <property type="entry name" value="Acyl-CoA N-acyltransferases (Nat)"/>
    <property type="match status" value="3"/>
</dbReference>
<name>A0AAF0YIE9_9TREE</name>
<dbReference type="InterPro" id="IPR000182">
    <property type="entry name" value="GNAT_dom"/>
</dbReference>
<keyword evidence="3" id="KW-1185">Reference proteome</keyword>
<protein>
    <recommendedName>
        <fullName evidence="1">N-acetyltransferase domain-containing protein</fullName>
    </recommendedName>
</protein>
<dbReference type="CDD" id="cd04301">
    <property type="entry name" value="NAT_SF"/>
    <property type="match status" value="2"/>
</dbReference>
<dbReference type="InterPro" id="IPR016181">
    <property type="entry name" value="Acyl_CoA_acyltransferase"/>
</dbReference>
<dbReference type="PANTHER" id="PTHR43792">
    <property type="entry name" value="GNAT FAMILY, PUTATIVE (AFU_ORTHOLOGUE AFUA_3G00765)-RELATED-RELATED"/>
    <property type="match status" value="1"/>
</dbReference>
<organism evidence="2 3">
    <name type="scientific">Vanrija pseudolonga</name>
    <dbReference type="NCBI Taxonomy" id="143232"/>
    <lineage>
        <taxon>Eukaryota</taxon>
        <taxon>Fungi</taxon>
        <taxon>Dikarya</taxon>
        <taxon>Basidiomycota</taxon>
        <taxon>Agaricomycotina</taxon>
        <taxon>Tremellomycetes</taxon>
        <taxon>Trichosporonales</taxon>
        <taxon>Trichosporonaceae</taxon>
        <taxon>Vanrija</taxon>
    </lineage>
</organism>
<dbReference type="Gene3D" id="3.40.630.30">
    <property type="match status" value="3"/>
</dbReference>
<reference evidence="2" key="1">
    <citation type="submission" date="2023-10" db="EMBL/GenBank/DDBJ databases">
        <authorList>
            <person name="Noh H."/>
        </authorList>
    </citation>
    <scope>NUCLEOTIDE SEQUENCE</scope>
    <source>
        <strain evidence="2">DUCC4014</strain>
    </source>
</reference>
<feature type="domain" description="N-acetyltransferase" evidence="1">
    <location>
        <begin position="263"/>
        <end position="411"/>
    </location>
</feature>
<dbReference type="PANTHER" id="PTHR43792:SF16">
    <property type="entry name" value="N-ACETYLTRANSFERASE DOMAIN-CONTAINING PROTEIN"/>
    <property type="match status" value="1"/>
</dbReference>
<dbReference type="Pfam" id="PF13302">
    <property type="entry name" value="Acetyltransf_3"/>
    <property type="match status" value="3"/>
</dbReference>
<evidence type="ECO:0000259" key="1">
    <source>
        <dbReference type="Pfam" id="PF13302"/>
    </source>
</evidence>
<dbReference type="AlphaFoldDB" id="A0AAF0YIE9"/>
<proteinExistence type="predicted"/>
<evidence type="ECO:0000313" key="3">
    <source>
        <dbReference type="Proteomes" id="UP000827549"/>
    </source>
</evidence>
<evidence type="ECO:0000313" key="2">
    <source>
        <dbReference type="EMBL" id="WOO84534.1"/>
    </source>
</evidence>